<gene>
    <name evidence="1" type="ORF">Ddye_028703</name>
</gene>
<name>A0AAD9TDF3_9ROSI</name>
<comment type="caution">
    <text evidence="1">The sequence shown here is derived from an EMBL/GenBank/DDBJ whole genome shotgun (WGS) entry which is preliminary data.</text>
</comment>
<protein>
    <recommendedName>
        <fullName evidence="3">Reverse transcriptase</fullName>
    </recommendedName>
</protein>
<dbReference type="Proteomes" id="UP001280121">
    <property type="component" value="Unassembled WGS sequence"/>
</dbReference>
<dbReference type="PANTHER" id="PTHR33116:SF75">
    <property type="entry name" value="RIBONUCLEASE H PROTEIN"/>
    <property type="match status" value="1"/>
</dbReference>
<proteinExistence type="predicted"/>
<dbReference type="AlphaFoldDB" id="A0AAD9TDF3"/>
<reference evidence="1" key="1">
    <citation type="journal article" date="2023" name="Plant J.">
        <title>Genome sequences and population genomics provide insights into the demographic history, inbreeding, and mutation load of two 'living fossil' tree species of Dipteronia.</title>
        <authorList>
            <person name="Feng Y."/>
            <person name="Comes H.P."/>
            <person name="Chen J."/>
            <person name="Zhu S."/>
            <person name="Lu R."/>
            <person name="Zhang X."/>
            <person name="Li P."/>
            <person name="Qiu J."/>
            <person name="Olsen K.M."/>
            <person name="Qiu Y."/>
        </authorList>
    </citation>
    <scope>NUCLEOTIDE SEQUENCE</scope>
    <source>
        <strain evidence="1">KIB01</strain>
    </source>
</reference>
<evidence type="ECO:0000313" key="1">
    <source>
        <dbReference type="EMBL" id="KAK2633911.1"/>
    </source>
</evidence>
<evidence type="ECO:0000313" key="2">
    <source>
        <dbReference type="Proteomes" id="UP001280121"/>
    </source>
</evidence>
<organism evidence="1 2">
    <name type="scientific">Dipteronia dyeriana</name>
    <dbReference type="NCBI Taxonomy" id="168575"/>
    <lineage>
        <taxon>Eukaryota</taxon>
        <taxon>Viridiplantae</taxon>
        <taxon>Streptophyta</taxon>
        <taxon>Embryophyta</taxon>
        <taxon>Tracheophyta</taxon>
        <taxon>Spermatophyta</taxon>
        <taxon>Magnoliopsida</taxon>
        <taxon>eudicotyledons</taxon>
        <taxon>Gunneridae</taxon>
        <taxon>Pentapetalae</taxon>
        <taxon>rosids</taxon>
        <taxon>malvids</taxon>
        <taxon>Sapindales</taxon>
        <taxon>Sapindaceae</taxon>
        <taxon>Hippocastanoideae</taxon>
        <taxon>Acereae</taxon>
        <taxon>Dipteronia</taxon>
    </lineage>
</organism>
<dbReference type="EMBL" id="JANJYI010000009">
    <property type="protein sequence ID" value="KAK2633911.1"/>
    <property type="molecule type" value="Genomic_DNA"/>
</dbReference>
<accession>A0AAD9TDF3</accession>
<keyword evidence="2" id="KW-1185">Reference proteome</keyword>
<dbReference type="PANTHER" id="PTHR33116">
    <property type="entry name" value="REVERSE TRANSCRIPTASE ZINC-BINDING DOMAIN-CONTAINING PROTEIN-RELATED-RELATED"/>
    <property type="match status" value="1"/>
</dbReference>
<evidence type="ECO:0008006" key="3">
    <source>
        <dbReference type="Google" id="ProtNLM"/>
    </source>
</evidence>
<sequence length="92" mass="10449">MILFLVPNLDYLLNAKRILRCFELVSGLKINFLKSCLVRVGKTRPDEEEWTAALRCSSSSMPVKYLGLPLGGNSSREAFWNPVIHKVEQRLA</sequence>